<dbReference type="Proteomes" id="UP000800096">
    <property type="component" value="Unassembled WGS sequence"/>
</dbReference>
<keyword evidence="1" id="KW-0472">Membrane</keyword>
<dbReference type="OrthoDB" id="3797429at2759"/>
<evidence type="ECO:0000256" key="1">
    <source>
        <dbReference type="SAM" id="Phobius"/>
    </source>
</evidence>
<keyword evidence="1" id="KW-0812">Transmembrane</keyword>
<sequence length="301" mass="34125">MCQKCEKNEYLSINPVEFRSMKSGKTKDLRFSAQEFVNACRSVQSGPFTDGTEDWLRVLRMYNRMITLRIDVLAFCAPFLSPLFIESKIFEQFRQATTTPRIAHHFGLPFSAQEFLAVIEEFDKYGNDKRGGILESQYAGSGRLFAAMVNDLDFHRINMKDFLDDNIPEQMEGSYMLLRLLSCVEGDNFEVNYRRFIQTTTRPSPGRIIGPMSHFQAAMFAQSLEEIDITKFPPGLAQKYSRPHGLCKNGVVPGDFVLIGSPCCSRCWPRCCLIQALVIVGPTCYCGSNMVEALKSLTHKS</sequence>
<protein>
    <submittedName>
        <fullName evidence="2">Uncharacterized protein</fullName>
    </submittedName>
</protein>
<feature type="transmembrane region" description="Helical" evidence="1">
    <location>
        <begin position="66"/>
        <end position="85"/>
    </location>
</feature>
<keyword evidence="1" id="KW-1133">Transmembrane helix</keyword>
<reference evidence="2" key="1">
    <citation type="journal article" date="2020" name="Stud. Mycol.">
        <title>101 Dothideomycetes genomes: a test case for predicting lifestyles and emergence of pathogens.</title>
        <authorList>
            <person name="Haridas S."/>
            <person name="Albert R."/>
            <person name="Binder M."/>
            <person name="Bloem J."/>
            <person name="Labutti K."/>
            <person name="Salamov A."/>
            <person name="Andreopoulos B."/>
            <person name="Baker S."/>
            <person name="Barry K."/>
            <person name="Bills G."/>
            <person name="Bluhm B."/>
            <person name="Cannon C."/>
            <person name="Castanera R."/>
            <person name="Culley D."/>
            <person name="Daum C."/>
            <person name="Ezra D."/>
            <person name="Gonzalez J."/>
            <person name="Henrissat B."/>
            <person name="Kuo A."/>
            <person name="Liang C."/>
            <person name="Lipzen A."/>
            <person name="Lutzoni F."/>
            <person name="Magnuson J."/>
            <person name="Mondo S."/>
            <person name="Nolan M."/>
            <person name="Ohm R."/>
            <person name="Pangilinan J."/>
            <person name="Park H.-J."/>
            <person name="Ramirez L."/>
            <person name="Alfaro M."/>
            <person name="Sun H."/>
            <person name="Tritt A."/>
            <person name="Yoshinaga Y."/>
            <person name="Zwiers L.-H."/>
            <person name="Turgeon B."/>
            <person name="Goodwin S."/>
            <person name="Spatafora J."/>
            <person name="Crous P."/>
            <person name="Grigoriev I."/>
        </authorList>
    </citation>
    <scope>NUCLEOTIDE SEQUENCE</scope>
    <source>
        <strain evidence="2">HMLAC05119</strain>
    </source>
</reference>
<evidence type="ECO:0000313" key="3">
    <source>
        <dbReference type="Proteomes" id="UP000800096"/>
    </source>
</evidence>
<keyword evidence="3" id="KW-1185">Reference proteome</keyword>
<gene>
    <name evidence="2" type="ORF">BDU57DRAFT_161612</name>
</gene>
<organism evidence="2 3">
    <name type="scientific">Ampelomyces quisqualis</name>
    <name type="common">Powdery mildew agent</name>
    <dbReference type="NCBI Taxonomy" id="50730"/>
    <lineage>
        <taxon>Eukaryota</taxon>
        <taxon>Fungi</taxon>
        <taxon>Dikarya</taxon>
        <taxon>Ascomycota</taxon>
        <taxon>Pezizomycotina</taxon>
        <taxon>Dothideomycetes</taxon>
        <taxon>Pleosporomycetidae</taxon>
        <taxon>Pleosporales</taxon>
        <taxon>Pleosporineae</taxon>
        <taxon>Phaeosphaeriaceae</taxon>
        <taxon>Ampelomyces</taxon>
    </lineage>
</organism>
<accession>A0A6A5QRY5</accession>
<proteinExistence type="predicted"/>
<dbReference type="AlphaFoldDB" id="A0A6A5QRY5"/>
<evidence type="ECO:0000313" key="2">
    <source>
        <dbReference type="EMBL" id="KAF1917324.1"/>
    </source>
</evidence>
<name>A0A6A5QRY5_AMPQU</name>
<dbReference type="EMBL" id="ML979134">
    <property type="protein sequence ID" value="KAF1917324.1"/>
    <property type="molecule type" value="Genomic_DNA"/>
</dbReference>